<dbReference type="PANTHER" id="PTHR10332">
    <property type="entry name" value="EQUILIBRATIVE NUCLEOSIDE TRANSPORTER"/>
    <property type="match status" value="1"/>
</dbReference>
<dbReference type="GO" id="GO:0000329">
    <property type="term" value="C:fungal-type vacuole membrane"/>
    <property type="evidence" value="ECO:0007669"/>
    <property type="project" value="TreeGrafter"/>
</dbReference>
<evidence type="ECO:0000256" key="1">
    <source>
        <dbReference type="ARBA" id="ARBA00004141"/>
    </source>
</evidence>
<feature type="transmembrane region" description="Helical" evidence="7">
    <location>
        <begin position="344"/>
        <end position="363"/>
    </location>
</feature>
<dbReference type="Pfam" id="PF01733">
    <property type="entry name" value="Nucleoside_tran"/>
    <property type="match status" value="1"/>
</dbReference>
<evidence type="ECO:0000256" key="7">
    <source>
        <dbReference type="SAM" id="Phobius"/>
    </source>
</evidence>
<accession>A0A218ZBR0</accession>
<dbReference type="InParanoid" id="A0A218ZBR0"/>
<keyword evidence="5 7" id="KW-1133">Transmembrane helix</keyword>
<dbReference type="InterPro" id="IPR036259">
    <property type="entry name" value="MFS_trans_sf"/>
</dbReference>
<dbReference type="PIRSF" id="PIRSF016379">
    <property type="entry name" value="ENT"/>
    <property type="match status" value="1"/>
</dbReference>
<evidence type="ECO:0000256" key="4">
    <source>
        <dbReference type="ARBA" id="ARBA00022692"/>
    </source>
</evidence>
<proteinExistence type="inferred from homology"/>
<feature type="transmembrane region" description="Helical" evidence="7">
    <location>
        <begin position="196"/>
        <end position="219"/>
    </location>
</feature>
<dbReference type="OrthoDB" id="46396at2759"/>
<dbReference type="SUPFAM" id="SSF103473">
    <property type="entry name" value="MFS general substrate transporter"/>
    <property type="match status" value="1"/>
</dbReference>
<keyword evidence="4 7" id="KW-0812">Transmembrane</keyword>
<feature type="transmembrane region" description="Helical" evidence="7">
    <location>
        <begin position="375"/>
        <end position="402"/>
    </location>
</feature>
<feature type="transmembrane region" description="Helical" evidence="7">
    <location>
        <begin position="245"/>
        <end position="265"/>
    </location>
</feature>
<reference evidence="8 9" key="1">
    <citation type="submission" date="2017-04" db="EMBL/GenBank/DDBJ databases">
        <title>Draft genome sequence of Marssonina coronaria NL1: causal agent of apple blotch.</title>
        <authorList>
            <person name="Cheng Q."/>
        </authorList>
    </citation>
    <scope>NUCLEOTIDE SEQUENCE [LARGE SCALE GENOMIC DNA]</scope>
    <source>
        <strain evidence="8 9">NL1</strain>
    </source>
</reference>
<dbReference type="GO" id="GO:0034257">
    <property type="term" value="F:nicotinamide riboside transmembrane transporter activity"/>
    <property type="evidence" value="ECO:0007669"/>
    <property type="project" value="TreeGrafter"/>
</dbReference>
<comment type="caution">
    <text evidence="8">The sequence shown here is derived from an EMBL/GenBank/DDBJ whole genome shotgun (WGS) entry which is preliminary data.</text>
</comment>
<dbReference type="PANTHER" id="PTHR10332:SF88">
    <property type="entry name" value="EQUILIBRATIVE NUCLEOSIDE TRANSPORTER 1, ISOFORM A"/>
    <property type="match status" value="1"/>
</dbReference>
<comment type="subcellular location">
    <subcellularLocation>
        <location evidence="1">Membrane</location>
        <topology evidence="1">Multi-pass membrane protein</topology>
    </subcellularLocation>
</comment>
<feature type="transmembrane region" description="Helical" evidence="7">
    <location>
        <begin position="130"/>
        <end position="151"/>
    </location>
</feature>
<sequence length="470" mass="51674">MGEDTTAIDRLRALFGNPSSEQRYEPLDEDLPNHDDDVRRPILIAPEGEEAGEEFSWFEYSIFLLLGIAMLWAWNMFLAAAPYFQTRFADNPKILGSFQSAITSVGCVTNLASMLILGQLQAKASYPKRIFSALVLNLVVFTLLSISVNYLRDVSATGYFIFTLIMVFSTSVATGLCQNGAFAFASSFGRPEYIQAIMTGQAVAGVLPSVAQILSVLAVPAPDDWATLTEELVSTNQENRTSATVYFLTATGMSVLALLSVIPLIRKHNRILESQMMTSMHSVEEAEQSKRQVVGMWTLYKKLHWLAASVFLCFTITMFFPVFTQKVLSVVPEDQAPRLLRASAFIPLGFLIWNIGDLAGRLITLGPLNMRHRPVFLFIFSIGRVVFLPMYLLCNIMGRGAIVNSDAFYLIAVQFLFGFSNGWLGSCCMMAAGEYVLDFEREAAGGFMAVNLVAGLTAGSLLSFTAAGIS</sequence>
<keyword evidence="9" id="KW-1185">Reference proteome</keyword>
<feature type="transmembrane region" description="Helical" evidence="7">
    <location>
        <begin position="157"/>
        <end position="184"/>
    </location>
</feature>
<dbReference type="PRINTS" id="PR01130">
    <property type="entry name" value="DERENTRNSPRT"/>
</dbReference>
<evidence type="ECO:0000256" key="6">
    <source>
        <dbReference type="ARBA" id="ARBA00023136"/>
    </source>
</evidence>
<dbReference type="GO" id="GO:0005886">
    <property type="term" value="C:plasma membrane"/>
    <property type="evidence" value="ECO:0007669"/>
    <property type="project" value="TreeGrafter"/>
</dbReference>
<dbReference type="EMBL" id="MZNU01000074">
    <property type="protein sequence ID" value="OWP05448.1"/>
    <property type="molecule type" value="Genomic_DNA"/>
</dbReference>
<comment type="similarity">
    <text evidence="2">Belongs to the SLC29A/ENT transporter (TC 2.A.57) family.</text>
</comment>
<evidence type="ECO:0000256" key="2">
    <source>
        <dbReference type="ARBA" id="ARBA00007965"/>
    </source>
</evidence>
<dbReference type="AlphaFoldDB" id="A0A218ZBR0"/>
<name>A0A218ZBR0_9HELO</name>
<feature type="transmembrane region" description="Helical" evidence="7">
    <location>
        <begin position="62"/>
        <end position="84"/>
    </location>
</feature>
<keyword evidence="6 7" id="KW-0472">Membrane</keyword>
<dbReference type="STRING" id="503106.A0A218ZBR0"/>
<protein>
    <submittedName>
        <fullName evidence="8">Nucleoside transporter family</fullName>
    </submittedName>
</protein>
<dbReference type="FunCoup" id="A0A218ZBR0">
    <property type="interactions" value="234"/>
</dbReference>
<gene>
    <name evidence="8" type="ORF">B2J93_7649</name>
</gene>
<feature type="transmembrane region" description="Helical" evidence="7">
    <location>
        <begin position="305"/>
        <end position="324"/>
    </location>
</feature>
<dbReference type="Proteomes" id="UP000242519">
    <property type="component" value="Unassembled WGS sequence"/>
</dbReference>
<evidence type="ECO:0000256" key="3">
    <source>
        <dbReference type="ARBA" id="ARBA00022448"/>
    </source>
</evidence>
<dbReference type="InterPro" id="IPR002259">
    <property type="entry name" value="Eqnu_transpt"/>
</dbReference>
<feature type="transmembrane region" description="Helical" evidence="7">
    <location>
        <begin position="408"/>
        <end position="432"/>
    </location>
</feature>
<dbReference type="GO" id="GO:0015205">
    <property type="term" value="F:nucleobase transmembrane transporter activity"/>
    <property type="evidence" value="ECO:0007669"/>
    <property type="project" value="TreeGrafter"/>
</dbReference>
<organism evidence="8 9">
    <name type="scientific">Diplocarpon coronariae</name>
    <dbReference type="NCBI Taxonomy" id="2795749"/>
    <lineage>
        <taxon>Eukaryota</taxon>
        <taxon>Fungi</taxon>
        <taxon>Dikarya</taxon>
        <taxon>Ascomycota</taxon>
        <taxon>Pezizomycotina</taxon>
        <taxon>Leotiomycetes</taxon>
        <taxon>Helotiales</taxon>
        <taxon>Drepanopezizaceae</taxon>
        <taxon>Diplocarpon</taxon>
    </lineage>
</organism>
<feature type="transmembrane region" description="Helical" evidence="7">
    <location>
        <begin position="96"/>
        <end position="118"/>
    </location>
</feature>
<evidence type="ECO:0000313" key="9">
    <source>
        <dbReference type="Proteomes" id="UP000242519"/>
    </source>
</evidence>
<feature type="transmembrane region" description="Helical" evidence="7">
    <location>
        <begin position="444"/>
        <end position="469"/>
    </location>
</feature>
<evidence type="ECO:0000256" key="5">
    <source>
        <dbReference type="ARBA" id="ARBA00022989"/>
    </source>
</evidence>
<keyword evidence="3" id="KW-0813">Transport</keyword>
<evidence type="ECO:0000313" key="8">
    <source>
        <dbReference type="EMBL" id="OWP05448.1"/>
    </source>
</evidence>